<sequence length="250" mass="27952">MKIIIVGGGLGGLACAIACRREGIDVEIFERSPNVHEVGAGIQIPPNGGRIMRDFGLLSQILEHGSQVQQVDFRRYKDGRLLRSMPFGNDITEEFGVPWIIIHRMDYHRVLLDEAIRLGAVLQLGAEVEDIYTEQPAVLLADGRCQMSTVRGAVLGSPRSPVPTGDMAYRATFSREQLEALGDKKVKELCQKIGVTSWLGPEKHTIFYPLRSGKEFNLVLMRPDNLPPNSRREQGDVYEMRDSYAGWDET</sequence>
<dbReference type="HOGENOM" id="CLU_009665_19_3_1"/>
<evidence type="ECO:0000256" key="1">
    <source>
        <dbReference type="ARBA" id="ARBA00007992"/>
    </source>
</evidence>
<comment type="similarity">
    <text evidence="1">Belongs to the paxM FAD-dependent monooxygenase family.</text>
</comment>
<dbReference type="PRINTS" id="PR00419">
    <property type="entry name" value="ADXRDTASE"/>
</dbReference>
<dbReference type="Pfam" id="PF01494">
    <property type="entry name" value="FAD_binding_3"/>
    <property type="match status" value="1"/>
</dbReference>
<evidence type="ECO:0000256" key="2">
    <source>
        <dbReference type="ARBA" id="ARBA00022630"/>
    </source>
</evidence>
<accession>K9FN93</accession>
<name>K9FN93_PEND1</name>
<evidence type="ECO:0000256" key="4">
    <source>
        <dbReference type="ARBA" id="ARBA00023002"/>
    </source>
</evidence>
<dbReference type="PROSITE" id="PS51257">
    <property type="entry name" value="PROKAR_LIPOPROTEIN"/>
    <property type="match status" value="1"/>
</dbReference>
<dbReference type="AlphaFoldDB" id="K9FN93"/>
<comment type="caution">
    <text evidence="7">The sequence shown here is derived from an EMBL/GenBank/DDBJ whole genome shotgun (WGS) entry which is preliminary data.</text>
</comment>
<dbReference type="SUPFAM" id="SSF54373">
    <property type="entry name" value="FAD-linked reductases, C-terminal domain"/>
    <property type="match status" value="1"/>
</dbReference>
<keyword evidence="4" id="KW-0560">Oxidoreductase</keyword>
<dbReference type="PANTHER" id="PTHR13789">
    <property type="entry name" value="MONOOXYGENASE"/>
    <property type="match status" value="1"/>
</dbReference>
<proteinExistence type="inferred from homology"/>
<evidence type="ECO:0000256" key="5">
    <source>
        <dbReference type="ARBA" id="ARBA00023033"/>
    </source>
</evidence>
<dbReference type="GO" id="GO:0004497">
    <property type="term" value="F:monooxygenase activity"/>
    <property type="evidence" value="ECO:0007669"/>
    <property type="project" value="UniProtKB-KW"/>
</dbReference>
<feature type="domain" description="FAD-binding" evidence="6">
    <location>
        <begin position="2"/>
        <end position="133"/>
    </location>
</feature>
<keyword evidence="3" id="KW-0274">FAD</keyword>
<dbReference type="InterPro" id="IPR002938">
    <property type="entry name" value="FAD-bd"/>
</dbReference>
<keyword evidence="5" id="KW-0503">Monooxygenase</keyword>
<organism evidence="7 8">
    <name type="scientific">Penicillium digitatum (strain Pd1 / CECT 20795)</name>
    <name type="common">Green mold</name>
    <dbReference type="NCBI Taxonomy" id="1170230"/>
    <lineage>
        <taxon>Eukaryota</taxon>
        <taxon>Fungi</taxon>
        <taxon>Dikarya</taxon>
        <taxon>Ascomycota</taxon>
        <taxon>Pezizomycotina</taxon>
        <taxon>Eurotiomycetes</taxon>
        <taxon>Eurotiomycetidae</taxon>
        <taxon>Eurotiales</taxon>
        <taxon>Aspergillaceae</taxon>
        <taxon>Penicillium</taxon>
    </lineage>
</organism>
<gene>
    <name evidence="7" type="ORF">PDIP_57550</name>
</gene>
<keyword evidence="2" id="KW-0285">Flavoprotein</keyword>
<dbReference type="GO" id="GO:0071949">
    <property type="term" value="F:FAD binding"/>
    <property type="evidence" value="ECO:0007669"/>
    <property type="project" value="InterPro"/>
</dbReference>
<dbReference type="InterPro" id="IPR036188">
    <property type="entry name" value="FAD/NAD-bd_sf"/>
</dbReference>
<dbReference type="SUPFAM" id="SSF51905">
    <property type="entry name" value="FAD/NAD(P)-binding domain"/>
    <property type="match status" value="1"/>
</dbReference>
<dbReference type="Proteomes" id="UP000009886">
    <property type="component" value="Unassembled WGS sequence"/>
</dbReference>
<dbReference type="InterPro" id="IPR050493">
    <property type="entry name" value="FAD-dep_Monooxygenase_BioMet"/>
</dbReference>
<evidence type="ECO:0000313" key="8">
    <source>
        <dbReference type="Proteomes" id="UP000009886"/>
    </source>
</evidence>
<dbReference type="Gene3D" id="3.50.50.60">
    <property type="entry name" value="FAD/NAD(P)-binding domain"/>
    <property type="match status" value="1"/>
</dbReference>
<dbReference type="VEuPathDB" id="FungiDB:PDIP_57550"/>
<protein>
    <recommendedName>
        <fullName evidence="6">FAD-binding domain-containing protein</fullName>
    </recommendedName>
</protein>
<evidence type="ECO:0000256" key="3">
    <source>
        <dbReference type="ARBA" id="ARBA00022827"/>
    </source>
</evidence>
<dbReference type="Gene3D" id="3.30.9.30">
    <property type="match status" value="1"/>
</dbReference>
<dbReference type="KEGG" id="pdp:PDIP_57550"/>
<evidence type="ECO:0000313" key="7">
    <source>
        <dbReference type="EMBL" id="EKV11080.1"/>
    </source>
</evidence>
<reference evidence="8" key="1">
    <citation type="journal article" date="2012" name="BMC Genomics">
        <title>Genome sequence of the necrotrophic fungus Penicillium digitatum, the main postharvest pathogen of citrus.</title>
        <authorList>
            <person name="Marcet-Houben M."/>
            <person name="Ballester A.-R."/>
            <person name="de la Fuente B."/>
            <person name="Harries E."/>
            <person name="Marcos J.F."/>
            <person name="Gonzalez-Candelas L."/>
            <person name="Gabaldon T."/>
        </authorList>
    </citation>
    <scope>NUCLEOTIDE SEQUENCE [LARGE SCALE GENOMIC DNA]</scope>
    <source>
        <strain evidence="8">Pd1 / CECT 20795</strain>
    </source>
</reference>
<evidence type="ECO:0000259" key="6">
    <source>
        <dbReference type="Pfam" id="PF01494"/>
    </source>
</evidence>
<dbReference type="EMBL" id="AKCU01000395">
    <property type="protein sequence ID" value="EKV11080.1"/>
    <property type="molecule type" value="Genomic_DNA"/>
</dbReference>
<dbReference type="OrthoDB" id="1878542at2759"/>
<dbReference type="PANTHER" id="PTHR13789:SF311">
    <property type="entry name" value="HYDROXYLASE, PUTATIVE (AFU_ORTHOLOGUE AFUA_5G10180)-RELATED"/>
    <property type="match status" value="1"/>
</dbReference>